<protein>
    <submittedName>
        <fullName evidence="2">Predicted esterase</fullName>
    </submittedName>
</protein>
<dbReference type="AlphaFoldDB" id="A0A1M6ALW3"/>
<dbReference type="SUPFAM" id="SSF53474">
    <property type="entry name" value="alpha/beta-Hydrolases"/>
    <property type="match status" value="1"/>
</dbReference>
<dbReference type="Pfam" id="PF02230">
    <property type="entry name" value="Abhydrolase_2"/>
    <property type="match status" value="1"/>
</dbReference>
<accession>A0A1M6ALW3</accession>
<evidence type="ECO:0000259" key="1">
    <source>
        <dbReference type="Pfam" id="PF02230"/>
    </source>
</evidence>
<dbReference type="RefSeq" id="WP_073314399.1">
    <property type="nucleotide sequence ID" value="NZ_FQYP01000001.1"/>
</dbReference>
<dbReference type="EMBL" id="FQYP01000001">
    <property type="protein sequence ID" value="SHI37494.1"/>
    <property type="molecule type" value="Genomic_DNA"/>
</dbReference>
<dbReference type="GO" id="GO:0016787">
    <property type="term" value="F:hydrolase activity"/>
    <property type="evidence" value="ECO:0007669"/>
    <property type="project" value="InterPro"/>
</dbReference>
<dbReference type="Gene3D" id="3.40.50.1820">
    <property type="entry name" value="alpha/beta hydrolase"/>
    <property type="match status" value="1"/>
</dbReference>
<dbReference type="STRING" id="570521.SAMN04488508_101364"/>
<evidence type="ECO:0000313" key="3">
    <source>
        <dbReference type="Proteomes" id="UP000184432"/>
    </source>
</evidence>
<keyword evidence="3" id="KW-1185">Reference proteome</keyword>
<dbReference type="InterPro" id="IPR029058">
    <property type="entry name" value="AB_hydrolase_fold"/>
</dbReference>
<sequence>MNTEEKSAVYQTTNSYSTLNQLTSTTKNVWLVFHGIGYLSRYFIKLFESLDSTQNYIIAPQAPSKYYKGNTYNKVGSSWLTKENTKAETINVLNYIDAVMQEEDIPENINLIVLGYSQGVSIASRWIASRKISCTAFAIVSGGFPRELAPKDFDFLIPTTEIVHILGEKDPYYEEDKVQAEKDRLERIFPKIQFHMHTGGHELDPNTLSLIL</sequence>
<proteinExistence type="predicted"/>
<dbReference type="Proteomes" id="UP000184432">
    <property type="component" value="Unassembled WGS sequence"/>
</dbReference>
<dbReference type="InterPro" id="IPR003140">
    <property type="entry name" value="PLipase/COase/thioEstase"/>
</dbReference>
<dbReference type="OrthoDB" id="595091at2"/>
<evidence type="ECO:0000313" key="2">
    <source>
        <dbReference type="EMBL" id="SHI37494.1"/>
    </source>
</evidence>
<gene>
    <name evidence="2" type="ORF">SAMN04488508_101364</name>
</gene>
<organism evidence="2 3">
    <name type="scientific">Aquimarina spongiae</name>
    <dbReference type="NCBI Taxonomy" id="570521"/>
    <lineage>
        <taxon>Bacteria</taxon>
        <taxon>Pseudomonadati</taxon>
        <taxon>Bacteroidota</taxon>
        <taxon>Flavobacteriia</taxon>
        <taxon>Flavobacteriales</taxon>
        <taxon>Flavobacteriaceae</taxon>
        <taxon>Aquimarina</taxon>
    </lineage>
</organism>
<feature type="domain" description="Phospholipase/carboxylesterase/thioesterase" evidence="1">
    <location>
        <begin position="25"/>
        <end position="209"/>
    </location>
</feature>
<name>A0A1M6ALW3_9FLAO</name>
<reference evidence="3" key="1">
    <citation type="submission" date="2016-11" db="EMBL/GenBank/DDBJ databases">
        <authorList>
            <person name="Varghese N."/>
            <person name="Submissions S."/>
        </authorList>
    </citation>
    <scope>NUCLEOTIDE SEQUENCE [LARGE SCALE GENOMIC DNA]</scope>
    <source>
        <strain evidence="3">DSM 22623</strain>
    </source>
</reference>